<evidence type="ECO:0000256" key="6">
    <source>
        <dbReference type="ARBA" id="ARBA00023136"/>
    </source>
</evidence>
<dbReference type="InterPro" id="IPR039421">
    <property type="entry name" value="Type_1_exporter"/>
</dbReference>
<accession>A0ABN2XBW5</accession>
<keyword evidence="6 8" id="KW-0472">Membrane</keyword>
<evidence type="ECO:0000313" key="11">
    <source>
        <dbReference type="EMBL" id="GAA2107130.1"/>
    </source>
</evidence>
<dbReference type="Gene3D" id="3.40.50.300">
    <property type="entry name" value="P-loop containing nucleotide triphosphate hydrolases"/>
    <property type="match status" value="1"/>
</dbReference>
<dbReference type="PANTHER" id="PTHR24221">
    <property type="entry name" value="ATP-BINDING CASSETTE SUB-FAMILY B"/>
    <property type="match status" value="1"/>
</dbReference>
<dbReference type="RefSeq" id="WP_344286801.1">
    <property type="nucleotide sequence ID" value="NZ_BAAAPF010000002.1"/>
</dbReference>
<evidence type="ECO:0000313" key="12">
    <source>
        <dbReference type="Proteomes" id="UP001500443"/>
    </source>
</evidence>
<dbReference type="Pfam" id="PF00664">
    <property type="entry name" value="ABC_membrane"/>
    <property type="match status" value="1"/>
</dbReference>
<evidence type="ECO:0000256" key="4">
    <source>
        <dbReference type="ARBA" id="ARBA00022840"/>
    </source>
</evidence>
<evidence type="ECO:0000256" key="1">
    <source>
        <dbReference type="ARBA" id="ARBA00004651"/>
    </source>
</evidence>
<organism evidence="11 12">
    <name type="scientific">Streptomyces synnematoformans</name>
    <dbReference type="NCBI Taxonomy" id="415721"/>
    <lineage>
        <taxon>Bacteria</taxon>
        <taxon>Bacillati</taxon>
        <taxon>Actinomycetota</taxon>
        <taxon>Actinomycetes</taxon>
        <taxon>Kitasatosporales</taxon>
        <taxon>Streptomycetaceae</taxon>
        <taxon>Streptomyces</taxon>
    </lineage>
</organism>
<dbReference type="InterPro" id="IPR027417">
    <property type="entry name" value="P-loop_NTPase"/>
</dbReference>
<protein>
    <submittedName>
        <fullName evidence="11">Yersiniabactin ABC transporter ATP-binding/permease protein YbtP</fullName>
    </submittedName>
</protein>
<feature type="domain" description="ABC transporter" evidence="9">
    <location>
        <begin position="233"/>
        <end position="478"/>
    </location>
</feature>
<evidence type="ECO:0000256" key="7">
    <source>
        <dbReference type="SAM" id="MobiDB-lite"/>
    </source>
</evidence>
<comment type="subcellular location">
    <subcellularLocation>
        <location evidence="1">Cell membrane</location>
        <topology evidence="1">Multi-pass membrane protein</topology>
    </subcellularLocation>
</comment>
<dbReference type="PANTHER" id="PTHR24221:SF654">
    <property type="entry name" value="ATP-BINDING CASSETTE SUB-FAMILY B MEMBER 6"/>
    <property type="match status" value="1"/>
</dbReference>
<dbReference type="InterPro" id="IPR017871">
    <property type="entry name" value="ABC_transporter-like_CS"/>
</dbReference>
<feature type="region of interest" description="Disordered" evidence="7">
    <location>
        <begin position="486"/>
        <end position="505"/>
    </location>
</feature>
<comment type="caution">
    <text evidence="11">The sequence shown here is derived from an EMBL/GenBank/DDBJ whole genome shotgun (WGS) entry which is preliminary data.</text>
</comment>
<keyword evidence="2 8" id="KW-0812">Transmembrane</keyword>
<dbReference type="PROSITE" id="PS50893">
    <property type="entry name" value="ABC_TRANSPORTER_2"/>
    <property type="match status" value="1"/>
</dbReference>
<name>A0ABN2XBW5_9ACTN</name>
<dbReference type="SUPFAM" id="SSF90123">
    <property type="entry name" value="ABC transporter transmembrane region"/>
    <property type="match status" value="1"/>
</dbReference>
<dbReference type="PROSITE" id="PS50929">
    <property type="entry name" value="ABC_TM1F"/>
    <property type="match status" value="1"/>
</dbReference>
<feature type="transmembrane region" description="Helical" evidence="8">
    <location>
        <begin position="143"/>
        <end position="167"/>
    </location>
</feature>
<dbReference type="PROSITE" id="PS00211">
    <property type="entry name" value="ABC_TRANSPORTER_1"/>
    <property type="match status" value="1"/>
</dbReference>
<proteinExistence type="predicted"/>
<evidence type="ECO:0000256" key="5">
    <source>
        <dbReference type="ARBA" id="ARBA00022989"/>
    </source>
</evidence>
<dbReference type="InterPro" id="IPR003439">
    <property type="entry name" value="ABC_transporter-like_ATP-bd"/>
</dbReference>
<sequence>MPLGEVQALGSGALKKVVQDDVRALHGAVADATPMLGASLAQPLAALAALAVVDWRLLLAVLALVPAVAIGFSLVTRDYAAQRRAYDEANEAVNEAVVEFVQGMPVVRTFDDGTTSFARFSDRVEDFTRATEVWQRQGKTAGVLTRAAMTPLPTLVIILAVGTWLVSAGSMSVIDLVLATMLGTMPIESVVPLMYLSNFITDSRAGAVRINEILAIEPLPEPEAPQQPADGSVVFEDVVFSYGPGAGSGEGEPAGRRALDGVGLHIPDGTVCALVGASGSGKSTVARLIPRFWDVASGAVRVGGVDVRDMAPDVLLRHVGLVFQDPVLLNDTVAENIRLARPDASDDDVRAAARAAQADEFIRTELSHGYDTRVGERGSLLSGGQRQRITIARALLADSPLIVLDEATAFADPENEAAIQRALAELTRGRTVVVIAHRLGTIVDADQIVVLDHGKVAESGTHTTLLDAGGRYAALWRQHTKADGWGLGGRRPAAPATTDSSEVPA</sequence>
<dbReference type="GO" id="GO:0005524">
    <property type="term" value="F:ATP binding"/>
    <property type="evidence" value="ECO:0007669"/>
    <property type="project" value="UniProtKB-KW"/>
</dbReference>
<evidence type="ECO:0000256" key="2">
    <source>
        <dbReference type="ARBA" id="ARBA00022692"/>
    </source>
</evidence>
<dbReference type="SMART" id="SM00382">
    <property type="entry name" value="AAA"/>
    <property type="match status" value="1"/>
</dbReference>
<dbReference type="Pfam" id="PF00005">
    <property type="entry name" value="ABC_tran"/>
    <property type="match status" value="1"/>
</dbReference>
<dbReference type="InterPro" id="IPR003593">
    <property type="entry name" value="AAA+_ATPase"/>
</dbReference>
<keyword evidence="12" id="KW-1185">Reference proteome</keyword>
<dbReference type="Proteomes" id="UP001500443">
    <property type="component" value="Unassembled WGS sequence"/>
</dbReference>
<dbReference type="EMBL" id="BAAAPF010000002">
    <property type="protein sequence ID" value="GAA2107130.1"/>
    <property type="molecule type" value="Genomic_DNA"/>
</dbReference>
<gene>
    <name evidence="11" type="primary">ybtP</name>
    <name evidence="11" type="ORF">GCM10009802_01960</name>
</gene>
<evidence type="ECO:0000256" key="3">
    <source>
        <dbReference type="ARBA" id="ARBA00022741"/>
    </source>
</evidence>
<feature type="domain" description="ABC transmembrane type-1" evidence="10">
    <location>
        <begin position="1"/>
        <end position="202"/>
    </location>
</feature>
<keyword evidence="4 11" id="KW-0067">ATP-binding</keyword>
<dbReference type="Gene3D" id="1.20.1560.10">
    <property type="entry name" value="ABC transporter type 1, transmembrane domain"/>
    <property type="match status" value="1"/>
</dbReference>
<reference evidence="11 12" key="1">
    <citation type="journal article" date="2019" name="Int. J. Syst. Evol. Microbiol.">
        <title>The Global Catalogue of Microorganisms (GCM) 10K type strain sequencing project: providing services to taxonomists for standard genome sequencing and annotation.</title>
        <authorList>
            <consortium name="The Broad Institute Genomics Platform"/>
            <consortium name="The Broad Institute Genome Sequencing Center for Infectious Disease"/>
            <person name="Wu L."/>
            <person name="Ma J."/>
        </authorList>
    </citation>
    <scope>NUCLEOTIDE SEQUENCE [LARGE SCALE GENOMIC DNA]</scope>
    <source>
        <strain evidence="11 12">JCM 15481</strain>
    </source>
</reference>
<evidence type="ECO:0000256" key="8">
    <source>
        <dbReference type="SAM" id="Phobius"/>
    </source>
</evidence>
<keyword evidence="5 8" id="KW-1133">Transmembrane helix</keyword>
<dbReference type="InterPro" id="IPR011527">
    <property type="entry name" value="ABC1_TM_dom"/>
</dbReference>
<dbReference type="SUPFAM" id="SSF52540">
    <property type="entry name" value="P-loop containing nucleoside triphosphate hydrolases"/>
    <property type="match status" value="1"/>
</dbReference>
<evidence type="ECO:0000259" key="10">
    <source>
        <dbReference type="PROSITE" id="PS50929"/>
    </source>
</evidence>
<keyword evidence="3" id="KW-0547">Nucleotide-binding</keyword>
<feature type="transmembrane region" description="Helical" evidence="8">
    <location>
        <begin position="57"/>
        <end position="75"/>
    </location>
</feature>
<dbReference type="InterPro" id="IPR036640">
    <property type="entry name" value="ABC1_TM_sf"/>
</dbReference>
<evidence type="ECO:0000259" key="9">
    <source>
        <dbReference type="PROSITE" id="PS50893"/>
    </source>
</evidence>